<sequence>MFLTRRSVQRKAILKTILKLSSPLPMRCKRAWTMWAVILRRKLPLSLLRSLTAHSCRPSPPSFPGMRHRIPGRRI</sequence>
<reference evidence="1" key="1">
    <citation type="journal article" date="2021" name="Proc. Natl. Acad. Sci. U.S.A.">
        <title>A Catalog of Tens of Thousands of Viruses from Human Metagenomes Reveals Hidden Associations with Chronic Diseases.</title>
        <authorList>
            <person name="Tisza M.J."/>
            <person name="Buck C.B."/>
        </authorList>
    </citation>
    <scope>NUCLEOTIDE SEQUENCE</scope>
    <source>
        <strain evidence="1">CtD6g5</strain>
    </source>
</reference>
<dbReference type="EMBL" id="BK014970">
    <property type="protein sequence ID" value="DAD85014.1"/>
    <property type="molecule type" value="Genomic_DNA"/>
</dbReference>
<evidence type="ECO:0000313" key="1">
    <source>
        <dbReference type="EMBL" id="DAD85014.1"/>
    </source>
</evidence>
<proteinExistence type="predicted"/>
<organism evidence="1">
    <name type="scientific">Siphoviridae sp. ctD6g5</name>
    <dbReference type="NCBI Taxonomy" id="2826196"/>
    <lineage>
        <taxon>Viruses</taxon>
        <taxon>Duplodnaviria</taxon>
        <taxon>Heunggongvirae</taxon>
        <taxon>Uroviricota</taxon>
        <taxon>Caudoviricetes</taxon>
    </lineage>
</organism>
<protein>
    <submittedName>
        <fullName evidence="1">Uncharacterized protein</fullName>
    </submittedName>
</protein>
<accession>A0A8S5MRU1</accession>
<name>A0A8S5MRU1_9CAUD</name>